<dbReference type="EMBL" id="CP029347">
    <property type="protein sequence ID" value="AWL11027.1"/>
    <property type="molecule type" value="Genomic_DNA"/>
</dbReference>
<dbReference type="EC" id="5.4.99.27" evidence="4"/>
<name>A0A2S2E1X4_9ALTE</name>
<comment type="catalytic activity">
    <reaction evidence="4">
        <text>uridine(13) in tRNA = pseudouridine(13) in tRNA</text>
        <dbReference type="Rhea" id="RHEA:42540"/>
        <dbReference type="Rhea" id="RHEA-COMP:10105"/>
        <dbReference type="Rhea" id="RHEA-COMP:10106"/>
        <dbReference type="ChEBI" id="CHEBI:65314"/>
        <dbReference type="ChEBI" id="CHEBI:65315"/>
        <dbReference type="EC" id="5.4.99.27"/>
    </reaction>
</comment>
<keyword evidence="2 4" id="KW-0819">tRNA processing</keyword>
<gene>
    <name evidence="4 6" type="primary">truD</name>
    <name evidence="6" type="ORF">HMF8227_00531</name>
</gene>
<dbReference type="GO" id="GO:0005829">
    <property type="term" value="C:cytosol"/>
    <property type="evidence" value="ECO:0007669"/>
    <property type="project" value="TreeGrafter"/>
</dbReference>
<dbReference type="InterPro" id="IPR011760">
    <property type="entry name" value="PsdUridine_synth_TruD_insert"/>
</dbReference>
<dbReference type="Gene3D" id="3.30.2340.10">
    <property type="entry name" value="TruD, insertion domain"/>
    <property type="match status" value="1"/>
</dbReference>
<keyword evidence="7" id="KW-1185">Reference proteome</keyword>
<comment type="function">
    <text evidence="4">Responsible for synthesis of pseudouridine from uracil-13 in transfer RNAs.</text>
</comment>
<accession>A0A2S2E1X4</accession>
<dbReference type="InterPro" id="IPR020119">
    <property type="entry name" value="PsdUridine_synth_TruD_CS"/>
</dbReference>
<dbReference type="SUPFAM" id="SSF55120">
    <property type="entry name" value="Pseudouridine synthase"/>
    <property type="match status" value="1"/>
</dbReference>
<dbReference type="InterPro" id="IPR020103">
    <property type="entry name" value="PsdUridine_synth_cat_dom_sf"/>
</dbReference>
<dbReference type="GO" id="GO:0003723">
    <property type="term" value="F:RNA binding"/>
    <property type="evidence" value="ECO:0007669"/>
    <property type="project" value="InterPro"/>
</dbReference>
<organism evidence="6 7">
    <name type="scientific">Saliniradius amylolyticus</name>
    <dbReference type="NCBI Taxonomy" id="2183582"/>
    <lineage>
        <taxon>Bacteria</taxon>
        <taxon>Pseudomonadati</taxon>
        <taxon>Pseudomonadota</taxon>
        <taxon>Gammaproteobacteria</taxon>
        <taxon>Alteromonadales</taxon>
        <taxon>Alteromonadaceae</taxon>
        <taxon>Saliniradius</taxon>
    </lineage>
</organism>
<dbReference type="GO" id="GO:0160150">
    <property type="term" value="F:tRNA pseudouridine(13) synthase activity"/>
    <property type="evidence" value="ECO:0007669"/>
    <property type="project" value="UniProtKB-EC"/>
</dbReference>
<keyword evidence="3 4" id="KW-0413">Isomerase</keyword>
<evidence type="ECO:0000256" key="1">
    <source>
        <dbReference type="ARBA" id="ARBA00007953"/>
    </source>
</evidence>
<dbReference type="InterPro" id="IPR043165">
    <property type="entry name" value="TruD_insert_sf"/>
</dbReference>
<proteinExistence type="inferred from homology"/>
<evidence type="ECO:0000313" key="7">
    <source>
        <dbReference type="Proteomes" id="UP000245728"/>
    </source>
</evidence>
<evidence type="ECO:0000256" key="4">
    <source>
        <dbReference type="HAMAP-Rule" id="MF_01082"/>
    </source>
</evidence>
<dbReference type="InterPro" id="IPR001656">
    <property type="entry name" value="PsdUridine_synth_TruD"/>
</dbReference>
<dbReference type="GO" id="GO:0031119">
    <property type="term" value="P:tRNA pseudouridine synthesis"/>
    <property type="evidence" value="ECO:0007669"/>
    <property type="project" value="UniProtKB-UniRule"/>
</dbReference>
<dbReference type="KEGG" id="salh:HMF8227_00531"/>
<dbReference type="InterPro" id="IPR042214">
    <property type="entry name" value="TruD_catalytic"/>
</dbReference>
<dbReference type="PROSITE" id="PS50984">
    <property type="entry name" value="TRUD"/>
    <property type="match status" value="1"/>
</dbReference>
<evidence type="ECO:0000259" key="5">
    <source>
        <dbReference type="PROSITE" id="PS50984"/>
    </source>
</evidence>
<dbReference type="Gene3D" id="3.30.2350.20">
    <property type="entry name" value="TruD, catalytic domain"/>
    <property type="match status" value="1"/>
</dbReference>
<evidence type="ECO:0000313" key="6">
    <source>
        <dbReference type="EMBL" id="AWL11027.1"/>
    </source>
</evidence>
<sequence length="343" mass="39437">MMQTQHWQYRFGQPEASGTLKQQPADFVVREELGFTPSGEGEHVFVQLEKQGQNTVWVAEQLARFAGVPARAVSYSGRKDKHALTEQWFGIHLPGKTTPDFSGCQIEGVRIVRVLRHHKKLRTGTHKCNRFELWLRDIDRPESVEQRLAWILQGVPNYYGPQRFGRHNSNLKFAELLIKGESIRHRQKRSMAISALRSWLFNEFVSERLVQGQFQKAMQGDIMVLSGSNSFFCAESPDSEEIQTRLVNHDILLSAPLWGAGELATQGDAAEWEQRVAQHYPQVTAALARQNLKQERRALLLLPQHFDWQWQDNHLRLDFRLPTGAFATSVVRELMQTRSVEDA</sequence>
<dbReference type="HAMAP" id="MF_01082">
    <property type="entry name" value="TruD"/>
    <property type="match status" value="1"/>
</dbReference>
<dbReference type="PANTHER" id="PTHR47811">
    <property type="entry name" value="TRNA PSEUDOURIDINE SYNTHASE D"/>
    <property type="match status" value="1"/>
</dbReference>
<evidence type="ECO:0000256" key="3">
    <source>
        <dbReference type="ARBA" id="ARBA00023235"/>
    </source>
</evidence>
<dbReference type="PROSITE" id="PS01268">
    <property type="entry name" value="UPF0024"/>
    <property type="match status" value="1"/>
</dbReference>
<dbReference type="InterPro" id="IPR050170">
    <property type="entry name" value="TruD_pseudoU_synthase"/>
</dbReference>
<dbReference type="PANTHER" id="PTHR47811:SF1">
    <property type="entry name" value="TRNA PSEUDOURIDINE SYNTHASE D"/>
    <property type="match status" value="1"/>
</dbReference>
<evidence type="ECO:0000256" key="2">
    <source>
        <dbReference type="ARBA" id="ARBA00022694"/>
    </source>
</evidence>
<dbReference type="CDD" id="cd02575">
    <property type="entry name" value="PseudoU_synth_EcTruD"/>
    <property type="match status" value="1"/>
</dbReference>
<feature type="active site" description="Nucleophile" evidence="4">
    <location>
        <position position="80"/>
    </location>
</feature>
<dbReference type="Proteomes" id="UP000245728">
    <property type="component" value="Chromosome"/>
</dbReference>
<dbReference type="Pfam" id="PF01142">
    <property type="entry name" value="TruD"/>
    <property type="match status" value="2"/>
</dbReference>
<reference evidence="6 7" key="1">
    <citation type="submission" date="2018-05" db="EMBL/GenBank/DDBJ databases">
        <title>Salinimonas sp. HMF8227 Genome sequencing and assembly.</title>
        <authorList>
            <person name="Kang H."/>
            <person name="Kang J."/>
            <person name="Cha I."/>
            <person name="Kim H."/>
            <person name="Joh K."/>
        </authorList>
    </citation>
    <scope>NUCLEOTIDE SEQUENCE [LARGE SCALE GENOMIC DNA]</scope>
    <source>
        <strain evidence="6 7">HMF8227</strain>
    </source>
</reference>
<protein>
    <recommendedName>
        <fullName evidence="4">tRNA pseudouridine synthase D</fullName>
        <ecNumber evidence="4">5.4.99.27</ecNumber>
    </recommendedName>
    <alternativeName>
        <fullName evidence="4">tRNA pseudouridine(13) synthase</fullName>
    </alternativeName>
    <alternativeName>
        <fullName evidence="4">tRNA pseudouridylate synthase D</fullName>
    </alternativeName>
    <alternativeName>
        <fullName evidence="4">tRNA-uridine isomerase D</fullName>
    </alternativeName>
</protein>
<dbReference type="AlphaFoldDB" id="A0A2S2E1X4"/>
<comment type="similarity">
    <text evidence="1 4">Belongs to the pseudouridine synthase TruD family.</text>
</comment>
<feature type="domain" description="TRUD" evidence="5">
    <location>
        <begin position="154"/>
        <end position="301"/>
    </location>
</feature>